<dbReference type="GeneID" id="107221827"/>
<sequence>MEIRPKSFSQKLSTHTKMIFSWTKQYTILFILQYILLLYDASVNAVVILCQNQPVDVLILYITQDLCLMVSLTILLGSFFSTYIFRVGLIYLLYSRFRLAIMLCVIYIVLSITLHSWHMTYRWPSPQIHHWNKGFHIMYATHRIVAVIYYYFYKRATLSISDPRLYQTSSWEQNPLSVS</sequence>
<keyword evidence="10" id="KW-0969">Cilium</keyword>
<feature type="transmembrane region" description="Helical" evidence="14">
    <location>
        <begin position="61"/>
        <end position="85"/>
    </location>
</feature>
<dbReference type="KEGG" id="nlo:107221827"/>
<feature type="transmembrane region" description="Helical" evidence="14">
    <location>
        <begin position="137"/>
        <end position="153"/>
    </location>
</feature>
<comment type="subcellular location">
    <subcellularLocation>
        <location evidence="3">Cell projection</location>
        <location evidence="3">Cilium</location>
    </subcellularLocation>
    <subcellularLocation>
        <location evidence="2">Vacuole membrane</location>
        <topology evidence="2">Multi-pass membrane protein</topology>
    </subcellularLocation>
</comment>
<dbReference type="PANTHER" id="PTHR13306">
    <property type="entry name" value="TRANSMEMBRANE PROTEIN 138"/>
    <property type="match status" value="1"/>
</dbReference>
<keyword evidence="11 14" id="KW-0472">Membrane</keyword>
<evidence type="ECO:0000256" key="13">
    <source>
        <dbReference type="ARBA" id="ARBA00023273"/>
    </source>
</evidence>
<organism evidence="16">
    <name type="scientific">Neodiprion lecontei</name>
    <name type="common">Redheaded pine sawfly</name>
    <dbReference type="NCBI Taxonomy" id="441921"/>
    <lineage>
        <taxon>Eukaryota</taxon>
        <taxon>Metazoa</taxon>
        <taxon>Ecdysozoa</taxon>
        <taxon>Arthropoda</taxon>
        <taxon>Hexapoda</taxon>
        <taxon>Insecta</taxon>
        <taxon>Pterygota</taxon>
        <taxon>Neoptera</taxon>
        <taxon>Endopterygota</taxon>
        <taxon>Hymenoptera</taxon>
        <taxon>Tenthredinoidea</taxon>
        <taxon>Diprionidae</taxon>
        <taxon>Diprioninae</taxon>
        <taxon>Neodiprion</taxon>
    </lineage>
</organism>
<comment type="similarity">
    <text evidence="4">Belongs to the TMEM138 family.</text>
</comment>
<gene>
    <name evidence="16" type="primary">LOC107221827</name>
</gene>
<keyword evidence="6" id="KW-0926">Vacuole</keyword>
<evidence type="ECO:0000256" key="3">
    <source>
        <dbReference type="ARBA" id="ARBA00004138"/>
    </source>
</evidence>
<comment type="function">
    <text evidence="1">Required for ciliogenesis.</text>
</comment>
<evidence type="ECO:0000256" key="14">
    <source>
        <dbReference type="SAM" id="Phobius"/>
    </source>
</evidence>
<dbReference type="PANTHER" id="PTHR13306:SF6">
    <property type="entry name" value="TRANSMEMBRANE PROTEIN 138"/>
    <property type="match status" value="1"/>
</dbReference>
<keyword evidence="13" id="KW-0966">Cell projection</keyword>
<dbReference type="Pfam" id="PF14935">
    <property type="entry name" value="TMEM138"/>
    <property type="match status" value="1"/>
</dbReference>
<keyword evidence="8" id="KW-0970">Cilium biogenesis/degradation</keyword>
<evidence type="ECO:0000256" key="6">
    <source>
        <dbReference type="ARBA" id="ARBA00022554"/>
    </source>
</evidence>
<name>A0A6J0BPD5_NEOLC</name>
<evidence type="ECO:0000256" key="7">
    <source>
        <dbReference type="ARBA" id="ARBA00022692"/>
    </source>
</evidence>
<dbReference type="GO" id="GO:0005774">
    <property type="term" value="C:vacuolar membrane"/>
    <property type="evidence" value="ECO:0007669"/>
    <property type="project" value="UniProtKB-SubCell"/>
</dbReference>
<dbReference type="GO" id="GO:0030030">
    <property type="term" value="P:cell projection organization"/>
    <property type="evidence" value="ECO:0007669"/>
    <property type="project" value="UniProtKB-KW"/>
</dbReference>
<evidence type="ECO:0000256" key="4">
    <source>
        <dbReference type="ARBA" id="ARBA00010572"/>
    </source>
</evidence>
<evidence type="ECO:0000313" key="16">
    <source>
        <dbReference type="RefSeq" id="XP_015516449.1"/>
    </source>
</evidence>
<dbReference type="GO" id="GO:0005929">
    <property type="term" value="C:cilium"/>
    <property type="evidence" value="ECO:0007669"/>
    <property type="project" value="UniProtKB-SubCell"/>
</dbReference>
<keyword evidence="7 14" id="KW-0812">Transmembrane</keyword>
<dbReference type="FunCoup" id="A0A6J0BPD5">
    <property type="interactions" value="130"/>
</dbReference>
<reference evidence="16" key="1">
    <citation type="submission" date="2025-08" db="UniProtKB">
        <authorList>
            <consortium name="RefSeq"/>
        </authorList>
    </citation>
    <scope>IDENTIFICATION</scope>
    <source>
        <tissue evidence="16">Thorax and Abdomen</tissue>
    </source>
</reference>
<accession>A0A6J0BPD5</accession>
<dbReference type="AlphaFoldDB" id="A0A6J0BPD5"/>
<evidence type="ECO:0000256" key="9">
    <source>
        <dbReference type="ARBA" id="ARBA00022989"/>
    </source>
</evidence>
<dbReference type="InterPro" id="IPR024133">
    <property type="entry name" value="TM_138"/>
</dbReference>
<keyword evidence="9 14" id="KW-1133">Transmembrane helix</keyword>
<evidence type="ECO:0000256" key="8">
    <source>
        <dbReference type="ARBA" id="ARBA00022794"/>
    </source>
</evidence>
<evidence type="ECO:0000256" key="2">
    <source>
        <dbReference type="ARBA" id="ARBA00004128"/>
    </source>
</evidence>
<feature type="transmembrane region" description="Helical" evidence="14">
    <location>
        <begin position="97"/>
        <end position="117"/>
    </location>
</feature>
<evidence type="ECO:0000256" key="10">
    <source>
        <dbReference type="ARBA" id="ARBA00023069"/>
    </source>
</evidence>
<evidence type="ECO:0000256" key="12">
    <source>
        <dbReference type="ARBA" id="ARBA00023180"/>
    </source>
</evidence>
<keyword evidence="15" id="KW-1185">Reference proteome</keyword>
<dbReference type="OrthoDB" id="189688at2759"/>
<evidence type="ECO:0000256" key="5">
    <source>
        <dbReference type="ARBA" id="ARBA00014515"/>
    </source>
</evidence>
<evidence type="ECO:0000256" key="1">
    <source>
        <dbReference type="ARBA" id="ARBA00003709"/>
    </source>
</evidence>
<dbReference type="RefSeq" id="XP_015516449.1">
    <property type="nucleotide sequence ID" value="XM_015660963.2"/>
</dbReference>
<evidence type="ECO:0000313" key="15">
    <source>
        <dbReference type="Proteomes" id="UP000829291"/>
    </source>
</evidence>
<proteinExistence type="inferred from homology"/>
<evidence type="ECO:0000256" key="11">
    <source>
        <dbReference type="ARBA" id="ARBA00023136"/>
    </source>
</evidence>
<dbReference type="InParanoid" id="A0A6J0BPD5"/>
<protein>
    <recommendedName>
        <fullName evidence="5">Transmembrane protein 138</fullName>
    </recommendedName>
</protein>
<keyword evidence="12" id="KW-0325">Glycoprotein</keyword>
<dbReference type="Proteomes" id="UP000829291">
    <property type="component" value="Chromosome 1"/>
</dbReference>